<evidence type="ECO:0000313" key="3">
    <source>
        <dbReference type="EMBL" id="PFH63011.1"/>
    </source>
</evidence>
<dbReference type="AlphaFoldDB" id="A0A2A9PPP6"/>
<feature type="region of interest" description="Disordered" evidence="1">
    <location>
        <begin position="76"/>
        <end position="106"/>
    </location>
</feature>
<evidence type="ECO:0000313" key="4">
    <source>
        <dbReference type="Proteomes" id="UP000037136"/>
    </source>
</evidence>
<keyword evidence="4" id="KW-1185">Reference proteome</keyword>
<proteinExistence type="predicted"/>
<accession>A0A2A9PPP6</accession>
<reference evidence="3 4" key="1">
    <citation type="journal article" date="2015" name="BMC Genomics">
        <title>Gene expression during zombie ant biting behavior reflects the complexity underlying fungal parasitic behavioral manipulation.</title>
        <authorList>
            <person name="de Bekker C."/>
            <person name="Ohm R.A."/>
            <person name="Loreto R.G."/>
            <person name="Sebastian A."/>
            <person name="Albert I."/>
            <person name="Merrow M."/>
            <person name="Brachmann A."/>
            <person name="Hughes D.P."/>
        </authorList>
    </citation>
    <scope>NUCLEOTIDE SEQUENCE [LARGE SCALE GENOMIC DNA]</scope>
    <source>
        <strain evidence="3 4">SC16a</strain>
    </source>
</reference>
<evidence type="ECO:0000256" key="2">
    <source>
        <dbReference type="SAM" id="SignalP"/>
    </source>
</evidence>
<name>A0A2A9PPP6_OPHUN</name>
<keyword evidence="2" id="KW-0732">Signal</keyword>
<feature type="signal peptide" evidence="2">
    <location>
        <begin position="1"/>
        <end position="18"/>
    </location>
</feature>
<sequence length="106" mass="12110">MRWFKLLLFFALAELSHAAEAPKELVCGTEILHRNHFGPPSETELETLTRRELNKFEPVQIDTYFTIMADSHKHEDGYISRPDSASGWQTSDGTDHHRGTTTPREG</sequence>
<reference evidence="3 4" key="2">
    <citation type="journal article" date="2017" name="Sci. Rep.">
        <title>Ant-infecting Ophiocordyceps genomes reveal a high diversity of potential behavioral manipulation genes and a possible major role for enterotoxins.</title>
        <authorList>
            <person name="de Bekker C."/>
            <person name="Ohm R.A."/>
            <person name="Evans H.C."/>
            <person name="Brachmann A."/>
            <person name="Hughes D.P."/>
        </authorList>
    </citation>
    <scope>NUCLEOTIDE SEQUENCE [LARGE SCALE GENOMIC DNA]</scope>
    <source>
        <strain evidence="3 4">SC16a</strain>
    </source>
</reference>
<evidence type="ECO:0000256" key="1">
    <source>
        <dbReference type="SAM" id="MobiDB-lite"/>
    </source>
</evidence>
<comment type="caution">
    <text evidence="3">The sequence shown here is derived from an EMBL/GenBank/DDBJ whole genome shotgun (WGS) entry which is preliminary data.</text>
</comment>
<feature type="compositionally biased region" description="Basic and acidic residues" evidence="1">
    <location>
        <begin position="93"/>
        <end position="106"/>
    </location>
</feature>
<protein>
    <submittedName>
        <fullName evidence="3">Uncharacterized protein</fullName>
    </submittedName>
</protein>
<gene>
    <name evidence="3" type="ORF">XA68_10423</name>
</gene>
<dbReference type="Proteomes" id="UP000037136">
    <property type="component" value="Unassembled WGS sequence"/>
</dbReference>
<organism evidence="3 4">
    <name type="scientific">Ophiocordyceps unilateralis</name>
    <name type="common">Zombie-ant fungus</name>
    <name type="synonym">Torrubia unilateralis</name>
    <dbReference type="NCBI Taxonomy" id="268505"/>
    <lineage>
        <taxon>Eukaryota</taxon>
        <taxon>Fungi</taxon>
        <taxon>Dikarya</taxon>
        <taxon>Ascomycota</taxon>
        <taxon>Pezizomycotina</taxon>
        <taxon>Sordariomycetes</taxon>
        <taxon>Hypocreomycetidae</taxon>
        <taxon>Hypocreales</taxon>
        <taxon>Ophiocordycipitaceae</taxon>
        <taxon>Ophiocordyceps</taxon>
    </lineage>
</organism>
<dbReference type="EMBL" id="LAZP02000011">
    <property type="protein sequence ID" value="PFH63011.1"/>
    <property type="molecule type" value="Genomic_DNA"/>
</dbReference>
<feature type="chain" id="PRO_5012428125" evidence="2">
    <location>
        <begin position="19"/>
        <end position="106"/>
    </location>
</feature>